<reference evidence="1" key="1">
    <citation type="submission" date="2023-04" db="EMBL/GenBank/DDBJ databases">
        <title>Ambrosiozyma monospora NBRC 10751.</title>
        <authorList>
            <person name="Ichikawa N."/>
            <person name="Sato H."/>
            <person name="Tonouchi N."/>
        </authorList>
    </citation>
    <scope>NUCLEOTIDE SEQUENCE</scope>
    <source>
        <strain evidence="1">NBRC 10751</strain>
    </source>
</reference>
<proteinExistence type="predicted"/>
<evidence type="ECO:0000313" key="2">
    <source>
        <dbReference type="Proteomes" id="UP001165064"/>
    </source>
</evidence>
<gene>
    <name evidence="1" type="ORF">Amon02_000153300</name>
</gene>
<evidence type="ECO:0000313" key="1">
    <source>
        <dbReference type="EMBL" id="GME73786.1"/>
    </source>
</evidence>
<dbReference type="Proteomes" id="UP001165064">
    <property type="component" value="Unassembled WGS sequence"/>
</dbReference>
<organism evidence="1 2">
    <name type="scientific">Ambrosiozyma monospora</name>
    <name type="common">Yeast</name>
    <name type="synonym">Endomycopsis monosporus</name>
    <dbReference type="NCBI Taxonomy" id="43982"/>
    <lineage>
        <taxon>Eukaryota</taxon>
        <taxon>Fungi</taxon>
        <taxon>Dikarya</taxon>
        <taxon>Ascomycota</taxon>
        <taxon>Saccharomycotina</taxon>
        <taxon>Pichiomycetes</taxon>
        <taxon>Pichiales</taxon>
        <taxon>Pichiaceae</taxon>
        <taxon>Ambrosiozyma</taxon>
    </lineage>
</organism>
<accession>A0ACB5SV31</accession>
<name>A0ACB5SV31_AMBMO</name>
<sequence>MSQSQISVRLDETWNKPDVSRTGLVSALRNTPHWSKMRWINVDGIEKDAFYAIFDEYKLNLNAVSRMFQEKPNFDADMYGDQLFCQLPVLKKVDDGPDAFTLNSFLNAYNIFQYDSKISTHEENGWLFMPNSKTVISFFEGSGEEVEELVFYDFLRNLRSYKEMNTDASVLFENILSAFVYRFPSIGSLIVSDIQDNIKGSHLSKLQDLHSLTYTLAGIKTRVNSLIQMINVLMELPPISDSCKLHLLSFNKFLKQQNILCEERIIWNKTQIESNALLTSEDSNKYMFTLATVSTWVPHTSLGSLIRFIRLLIVRHFSVRDTDTTSAELHRRSANPICPSIFGGSFDEQSTCSSTLSSQADPAVDILNRPSRTSVVNEKSAETNMNTSVNKPSDDNFSVPEDPSETTNRPIISSNSTTITGLYKTAAQDAVPATNQNDSVNWFDAISFSISTKSLRDVASIRNAGQSKDNPVQDTYVPGTSQTKTSTAAETPLSVPIEDRSSHKSEASSNRNAAFVNADPTVTSNCIPDQFRDSQETSVPGTSQTEKSNAAETPLSVPIEGRSFNTSDVSGDGNTAFANEDSIFTSNRIASQSKDNPVKDKFVLRMNETKKSNVVETPLSIPLEDRSIHESVSSSDQVSTKMNADTVGMESSLVNSLMKSVSSIISRKSRDSGVDVRNIDSRSTGGSPGEMV</sequence>
<protein>
    <submittedName>
        <fullName evidence="1">Unnamed protein product</fullName>
    </submittedName>
</protein>
<comment type="caution">
    <text evidence="1">The sequence shown here is derived from an EMBL/GenBank/DDBJ whole genome shotgun (WGS) entry which is preliminary data.</text>
</comment>
<keyword evidence="2" id="KW-1185">Reference proteome</keyword>
<dbReference type="EMBL" id="BSXS01000757">
    <property type="protein sequence ID" value="GME73786.1"/>
    <property type="molecule type" value="Genomic_DNA"/>
</dbReference>